<dbReference type="Proteomes" id="UP000541810">
    <property type="component" value="Unassembled WGS sequence"/>
</dbReference>
<evidence type="ECO:0000313" key="2">
    <source>
        <dbReference type="Proteomes" id="UP000541810"/>
    </source>
</evidence>
<comment type="caution">
    <text evidence="1">The sequence shown here is derived from an EMBL/GenBank/DDBJ whole genome shotgun (WGS) entry which is preliminary data.</text>
</comment>
<name>A0A7X0H674_9BACT</name>
<gene>
    <name evidence="1" type="ORF">HNQ40_000647</name>
</gene>
<organism evidence="1 2">
    <name type="scientific">Algisphaera agarilytica</name>
    <dbReference type="NCBI Taxonomy" id="1385975"/>
    <lineage>
        <taxon>Bacteria</taxon>
        <taxon>Pseudomonadati</taxon>
        <taxon>Planctomycetota</taxon>
        <taxon>Phycisphaerae</taxon>
        <taxon>Phycisphaerales</taxon>
        <taxon>Phycisphaeraceae</taxon>
        <taxon>Algisphaera</taxon>
    </lineage>
</organism>
<evidence type="ECO:0000313" key="1">
    <source>
        <dbReference type="EMBL" id="MBB6428841.1"/>
    </source>
</evidence>
<sequence>MTFPAKNGLLITTPVPRLSPPETGIRIIVLGDDDGSHEVYDIYDPELPEKVRERVINEDRKRFGYPEPYVPLNREQLLKAQEASDRAMAERAAEDLYGHMGEGKPMAPQEEPAMALV</sequence>
<dbReference type="AlphaFoldDB" id="A0A7X0H674"/>
<reference evidence="1 2" key="1">
    <citation type="submission" date="2020-08" db="EMBL/GenBank/DDBJ databases">
        <title>Genomic Encyclopedia of Type Strains, Phase IV (KMG-IV): sequencing the most valuable type-strain genomes for metagenomic binning, comparative biology and taxonomic classification.</title>
        <authorList>
            <person name="Goeker M."/>
        </authorList>
    </citation>
    <scope>NUCLEOTIDE SEQUENCE [LARGE SCALE GENOMIC DNA]</scope>
    <source>
        <strain evidence="1 2">DSM 103725</strain>
    </source>
</reference>
<accession>A0A7X0H674</accession>
<dbReference type="EMBL" id="JACHGY010000001">
    <property type="protein sequence ID" value="MBB6428841.1"/>
    <property type="molecule type" value="Genomic_DNA"/>
</dbReference>
<dbReference type="RefSeq" id="WP_184676344.1">
    <property type="nucleotide sequence ID" value="NZ_JACHGY010000001.1"/>
</dbReference>
<keyword evidence="2" id="KW-1185">Reference proteome</keyword>
<proteinExistence type="predicted"/>
<protein>
    <submittedName>
        <fullName evidence="1">Uncharacterized protein</fullName>
    </submittedName>
</protein>